<evidence type="ECO:0000313" key="1">
    <source>
        <dbReference type="EMBL" id="KOO52777.1"/>
    </source>
</evidence>
<dbReference type="EMBL" id="JWZX01000506">
    <property type="protein sequence ID" value="KOO52777.1"/>
    <property type="molecule type" value="Genomic_DNA"/>
</dbReference>
<dbReference type="Proteomes" id="UP000037460">
    <property type="component" value="Unassembled WGS sequence"/>
</dbReference>
<reference evidence="2" key="1">
    <citation type="journal article" date="2015" name="PLoS Genet.">
        <title>Genome Sequence and Transcriptome Analyses of Chrysochromulina tobin: Metabolic Tools for Enhanced Algal Fitness in the Prominent Order Prymnesiales (Haptophyceae).</title>
        <authorList>
            <person name="Hovde B.T."/>
            <person name="Deodato C.R."/>
            <person name="Hunsperger H.M."/>
            <person name="Ryken S.A."/>
            <person name="Yost W."/>
            <person name="Jha R.K."/>
            <person name="Patterson J."/>
            <person name="Monnat R.J. Jr."/>
            <person name="Barlow S.B."/>
            <person name="Starkenburg S.R."/>
            <person name="Cattolico R.A."/>
        </authorList>
    </citation>
    <scope>NUCLEOTIDE SEQUENCE</scope>
    <source>
        <strain evidence="2">CCMP291</strain>
    </source>
</reference>
<name>A0A0M0LPF1_9EUKA</name>
<protein>
    <submittedName>
        <fullName evidence="1">Uncharacterized protein</fullName>
    </submittedName>
</protein>
<evidence type="ECO:0000313" key="2">
    <source>
        <dbReference type="Proteomes" id="UP000037460"/>
    </source>
</evidence>
<dbReference type="AlphaFoldDB" id="A0A0M0LPF1"/>
<sequence length="121" mass="12786">MAVPTGQGVGRALRPPAPRVEHARPFFDEFWRFGLDKGTSIVFGQATRAAGAAAARVVEGVFAVRATHPVLHISRTRALATYRCVVCRRVAEAAEGGRAATARAAAVARLDECSRATTGGR</sequence>
<proteinExistence type="predicted"/>
<keyword evidence="2" id="KW-1185">Reference proteome</keyword>
<gene>
    <name evidence="1" type="ORF">Ctob_014691</name>
</gene>
<comment type="caution">
    <text evidence="1">The sequence shown here is derived from an EMBL/GenBank/DDBJ whole genome shotgun (WGS) entry which is preliminary data.</text>
</comment>
<accession>A0A0M0LPF1</accession>
<organism evidence="1 2">
    <name type="scientific">Chrysochromulina tobinii</name>
    <dbReference type="NCBI Taxonomy" id="1460289"/>
    <lineage>
        <taxon>Eukaryota</taxon>
        <taxon>Haptista</taxon>
        <taxon>Haptophyta</taxon>
        <taxon>Prymnesiophyceae</taxon>
        <taxon>Prymnesiales</taxon>
        <taxon>Chrysochromulinaceae</taxon>
        <taxon>Chrysochromulina</taxon>
    </lineage>
</organism>